<proteinExistence type="predicted"/>
<dbReference type="InterPro" id="IPR015946">
    <property type="entry name" value="KH_dom-like_a/b"/>
</dbReference>
<dbReference type="PANTHER" id="PTHR39624:SF2">
    <property type="entry name" value="OSMC-LIKE PROTEIN"/>
    <property type="match status" value="1"/>
</dbReference>
<dbReference type="Gene3D" id="3.30.300.20">
    <property type="match status" value="1"/>
</dbReference>
<dbReference type="InterPro" id="IPR003718">
    <property type="entry name" value="OsmC/Ohr_fam"/>
</dbReference>
<sequence>MTIYSVHAVTGQTPYTVSFTDDQGNAWLADEPVEDGGANAGPAPHRLLLSALGACTAITLQMYAARKQWPLHRVGVDLQFNPEGTPASGNDITRVITLQGDLSGEQRERLLQIANACPIHKVLTGEVRIASSLASHPA</sequence>
<dbReference type="Pfam" id="PF02566">
    <property type="entry name" value="OsmC"/>
    <property type="match status" value="1"/>
</dbReference>
<dbReference type="AlphaFoldDB" id="A0AAU7QGT2"/>
<protein>
    <submittedName>
        <fullName evidence="1">OsmC family protein</fullName>
    </submittedName>
</protein>
<name>A0AAU7QGT2_9GAMM</name>
<dbReference type="SUPFAM" id="SSF82784">
    <property type="entry name" value="OsmC-like"/>
    <property type="match status" value="1"/>
</dbReference>
<dbReference type="EMBL" id="CP157948">
    <property type="protein sequence ID" value="XBS88790.1"/>
    <property type="molecule type" value="Genomic_DNA"/>
</dbReference>
<organism evidence="1">
    <name type="scientific">Rhodanobacter sp. IGA1.0</name>
    <dbReference type="NCBI Taxonomy" id="3158582"/>
    <lineage>
        <taxon>Bacteria</taxon>
        <taxon>Pseudomonadati</taxon>
        <taxon>Pseudomonadota</taxon>
        <taxon>Gammaproteobacteria</taxon>
        <taxon>Lysobacterales</taxon>
        <taxon>Rhodanobacteraceae</taxon>
        <taxon>Rhodanobacter</taxon>
    </lineage>
</organism>
<dbReference type="RefSeq" id="WP_007805921.1">
    <property type="nucleotide sequence ID" value="NZ_CP157948.1"/>
</dbReference>
<dbReference type="InterPro" id="IPR036102">
    <property type="entry name" value="OsmC/Ohrsf"/>
</dbReference>
<accession>A0AAU7QGT2</accession>
<gene>
    <name evidence="1" type="ORF">ABNK63_10280</name>
</gene>
<reference evidence="1" key="1">
    <citation type="submission" date="2024-06" db="EMBL/GenBank/DDBJ databases">
        <authorList>
            <person name="Sun Y."/>
        </authorList>
    </citation>
    <scope>NUCLEOTIDE SEQUENCE</scope>
    <source>
        <strain evidence="1">IGA1.0</strain>
    </source>
</reference>
<evidence type="ECO:0000313" key="1">
    <source>
        <dbReference type="EMBL" id="XBS88790.1"/>
    </source>
</evidence>
<dbReference type="PANTHER" id="PTHR39624">
    <property type="entry name" value="PROTEIN INVOLVED IN RIMO-MEDIATED BETA-METHYLTHIOLATION OF RIBOSOMAL PROTEIN S12 YCAO"/>
    <property type="match status" value="1"/>
</dbReference>